<dbReference type="RefSeq" id="WP_143478104.1">
    <property type="nucleotide sequence ID" value="NZ_SLZT01000002.1"/>
</dbReference>
<comment type="subcellular location">
    <subcellularLocation>
        <location evidence="1">Cell inner membrane</location>
    </subcellularLocation>
</comment>
<proteinExistence type="predicted"/>
<evidence type="ECO:0000256" key="9">
    <source>
        <dbReference type="SAM" id="Phobius"/>
    </source>
</evidence>
<dbReference type="GO" id="GO:0015031">
    <property type="term" value="P:protein transport"/>
    <property type="evidence" value="ECO:0007669"/>
    <property type="project" value="UniProtKB-KW"/>
</dbReference>
<evidence type="ECO:0000256" key="6">
    <source>
        <dbReference type="ARBA" id="ARBA00022927"/>
    </source>
</evidence>
<keyword evidence="4" id="KW-0997">Cell inner membrane</keyword>
<keyword evidence="6" id="KW-0653">Protein transport</keyword>
<feature type="domain" description="Type II secretion system protein GspC N-terminal" evidence="10">
    <location>
        <begin position="79"/>
        <end position="172"/>
    </location>
</feature>
<keyword evidence="2" id="KW-0813">Transport</keyword>
<dbReference type="Gene3D" id="2.30.42.10">
    <property type="match status" value="1"/>
</dbReference>
<reference evidence="13" key="1">
    <citation type="submission" date="2017-04" db="EMBL/GenBank/DDBJ databases">
        <authorList>
            <person name="Varghese N."/>
            <person name="Submissions S."/>
        </authorList>
    </citation>
    <scope>NUCLEOTIDE SEQUENCE [LARGE SCALE GENOMIC DNA]</scope>
    <source>
        <strain evidence="13">RKEM611</strain>
    </source>
</reference>
<dbReference type="EMBL" id="FWZT01000002">
    <property type="protein sequence ID" value="SME95394.1"/>
    <property type="molecule type" value="Genomic_DNA"/>
</dbReference>
<evidence type="ECO:0000256" key="3">
    <source>
        <dbReference type="ARBA" id="ARBA00022475"/>
    </source>
</evidence>
<evidence type="ECO:0000256" key="7">
    <source>
        <dbReference type="ARBA" id="ARBA00022989"/>
    </source>
</evidence>
<feature type="transmembrane region" description="Helical" evidence="9">
    <location>
        <begin position="20"/>
        <end position="44"/>
    </location>
</feature>
<keyword evidence="8 9" id="KW-0472">Membrane</keyword>
<dbReference type="Pfam" id="PF11356">
    <property type="entry name" value="T2SSC"/>
    <property type="match status" value="1"/>
</dbReference>
<sequence length="324" mass="36493">MQIELEKKILPFIQSLSLKTLATIFAITFILSTILSMGIAYVLMPTDMKPRRVKVPRGSVAPENRGLSKEDQKIILERNIFNSEGTLGDEVAPTTDSKRRPTGTLVKSDLPLKVRGLIFAGDPYNGLALLEDTQRRRTKSYVVGDTVVNNAKLVEIYEDRVIFDRGGQREYLEVDPFEIVRSRRKASSRGGTSRRVSRIATRPPAEAYKEDGFERKGTEIKLSEEFKRNLLTPDNMAKILQDAKAEPNMVNGELKGFRLTRIRENSVYEKAGFQNNDIVEEINGIPLRDAAGAIRMLQQLKNAKEIDVRINRGGAIEDMNITIQ</sequence>
<feature type="domain" description="PDZ" evidence="11">
    <location>
        <begin position="260"/>
        <end position="305"/>
    </location>
</feature>
<protein>
    <submittedName>
        <fullName evidence="12">Type II secretion system protein C</fullName>
    </submittedName>
</protein>
<dbReference type="InterPro" id="IPR036034">
    <property type="entry name" value="PDZ_sf"/>
</dbReference>
<name>A0A1Y6BBA9_9BACT</name>
<evidence type="ECO:0000313" key="12">
    <source>
        <dbReference type="EMBL" id="SME95394.1"/>
    </source>
</evidence>
<dbReference type="Pfam" id="PF17820">
    <property type="entry name" value="PDZ_6"/>
    <property type="match status" value="1"/>
</dbReference>
<evidence type="ECO:0000256" key="1">
    <source>
        <dbReference type="ARBA" id="ARBA00004533"/>
    </source>
</evidence>
<evidence type="ECO:0000256" key="5">
    <source>
        <dbReference type="ARBA" id="ARBA00022692"/>
    </source>
</evidence>
<evidence type="ECO:0000256" key="4">
    <source>
        <dbReference type="ARBA" id="ARBA00022519"/>
    </source>
</evidence>
<evidence type="ECO:0000256" key="8">
    <source>
        <dbReference type="ARBA" id="ARBA00023136"/>
    </source>
</evidence>
<evidence type="ECO:0000313" key="13">
    <source>
        <dbReference type="Proteomes" id="UP000192907"/>
    </source>
</evidence>
<keyword evidence="5 9" id="KW-0812">Transmembrane</keyword>
<organism evidence="12 13">
    <name type="scientific">Pseudobacteriovorax antillogorgiicola</name>
    <dbReference type="NCBI Taxonomy" id="1513793"/>
    <lineage>
        <taxon>Bacteria</taxon>
        <taxon>Pseudomonadati</taxon>
        <taxon>Bdellovibrionota</taxon>
        <taxon>Oligoflexia</taxon>
        <taxon>Oligoflexales</taxon>
        <taxon>Pseudobacteriovoracaceae</taxon>
        <taxon>Pseudobacteriovorax</taxon>
    </lineage>
</organism>
<dbReference type="Proteomes" id="UP000192907">
    <property type="component" value="Unassembled WGS sequence"/>
</dbReference>
<dbReference type="NCBIfam" id="NF041515">
    <property type="entry name" value="GspC_delta"/>
    <property type="match status" value="1"/>
</dbReference>
<accession>A0A1Y6BBA9</accession>
<keyword evidence="3" id="KW-1003">Cell membrane</keyword>
<keyword evidence="13" id="KW-1185">Reference proteome</keyword>
<gene>
    <name evidence="12" type="ORF">SAMN06296036_102211</name>
</gene>
<dbReference type="AlphaFoldDB" id="A0A1Y6BBA9"/>
<dbReference type="InterPro" id="IPR024961">
    <property type="entry name" value="T2SS_GspC_N"/>
</dbReference>
<dbReference type="STRING" id="1513793.SAMN06296036_102211"/>
<evidence type="ECO:0000259" key="11">
    <source>
        <dbReference type="Pfam" id="PF17820"/>
    </source>
</evidence>
<dbReference type="Gene3D" id="2.30.30.830">
    <property type="match status" value="1"/>
</dbReference>
<dbReference type="GO" id="GO:0005886">
    <property type="term" value="C:plasma membrane"/>
    <property type="evidence" value="ECO:0007669"/>
    <property type="project" value="UniProtKB-SubCell"/>
</dbReference>
<dbReference type="InterPro" id="IPR041489">
    <property type="entry name" value="PDZ_6"/>
</dbReference>
<dbReference type="SUPFAM" id="SSF50156">
    <property type="entry name" value="PDZ domain-like"/>
    <property type="match status" value="1"/>
</dbReference>
<evidence type="ECO:0000259" key="10">
    <source>
        <dbReference type="Pfam" id="PF11356"/>
    </source>
</evidence>
<keyword evidence="7 9" id="KW-1133">Transmembrane helix</keyword>
<evidence type="ECO:0000256" key="2">
    <source>
        <dbReference type="ARBA" id="ARBA00022448"/>
    </source>
</evidence>